<organism evidence="1 2">
    <name type="scientific">Amycolatopsis coloradensis</name>
    <dbReference type="NCBI Taxonomy" id="76021"/>
    <lineage>
        <taxon>Bacteria</taxon>
        <taxon>Bacillati</taxon>
        <taxon>Actinomycetota</taxon>
        <taxon>Actinomycetes</taxon>
        <taxon>Pseudonocardiales</taxon>
        <taxon>Pseudonocardiaceae</taxon>
        <taxon>Amycolatopsis</taxon>
    </lineage>
</organism>
<reference evidence="1 2" key="1">
    <citation type="submission" date="2016-01" db="EMBL/GenBank/DDBJ databases">
        <title>Amycolatopsis coloradensis genome sequencing and assembly.</title>
        <authorList>
            <person name="Mayilraj S."/>
        </authorList>
    </citation>
    <scope>NUCLEOTIDE SEQUENCE [LARGE SCALE GENOMIC DNA]</scope>
    <source>
        <strain evidence="1 2">DSM 44225</strain>
    </source>
</reference>
<dbReference type="AlphaFoldDB" id="A0A1R0KQ90"/>
<proteinExistence type="predicted"/>
<dbReference type="EMBL" id="MQUQ01000012">
    <property type="protein sequence ID" value="OLZ49352.1"/>
    <property type="molecule type" value="Genomic_DNA"/>
</dbReference>
<dbReference type="STRING" id="76021.BS329_23385"/>
<dbReference type="Proteomes" id="UP000187486">
    <property type="component" value="Unassembled WGS sequence"/>
</dbReference>
<evidence type="ECO:0000313" key="1">
    <source>
        <dbReference type="EMBL" id="OLZ49352.1"/>
    </source>
</evidence>
<sequence length="62" mass="6536">MDRQDRGPVCAKVVLFFAVLVSPAWARPAGAPWLYAKAALSYQHVAGGQCLAAISPPAGARR</sequence>
<accession>A0A1R0KQ90</accession>
<protein>
    <submittedName>
        <fullName evidence="1">Uncharacterized protein</fullName>
    </submittedName>
</protein>
<comment type="caution">
    <text evidence="1">The sequence shown here is derived from an EMBL/GenBank/DDBJ whole genome shotgun (WGS) entry which is preliminary data.</text>
</comment>
<keyword evidence="2" id="KW-1185">Reference proteome</keyword>
<name>A0A1R0KQ90_9PSEU</name>
<evidence type="ECO:0000313" key="2">
    <source>
        <dbReference type="Proteomes" id="UP000187486"/>
    </source>
</evidence>
<gene>
    <name evidence="1" type="ORF">BS329_23385</name>
</gene>